<dbReference type="InterPro" id="IPR010982">
    <property type="entry name" value="Lambda_DNA-bd_dom_sf"/>
</dbReference>
<gene>
    <name evidence="3" type="ORF">G6N74_28035</name>
</gene>
<accession>A0A7C9REU5</accession>
<keyword evidence="4" id="KW-1185">Reference proteome</keyword>
<dbReference type="PROSITE" id="PS50943">
    <property type="entry name" value="HTH_CROC1"/>
    <property type="match status" value="1"/>
</dbReference>
<evidence type="ECO:0000313" key="3">
    <source>
        <dbReference type="EMBL" id="NGN44913.1"/>
    </source>
</evidence>
<dbReference type="Proteomes" id="UP000481252">
    <property type="component" value="Unassembled WGS sequence"/>
</dbReference>
<evidence type="ECO:0000256" key="1">
    <source>
        <dbReference type="ARBA" id="ARBA00023125"/>
    </source>
</evidence>
<comment type="caution">
    <text evidence="3">The sequence shown here is derived from an EMBL/GenBank/DDBJ whole genome shotgun (WGS) entry which is preliminary data.</text>
</comment>
<dbReference type="RefSeq" id="WP_165121286.1">
    <property type="nucleotide sequence ID" value="NZ_JAAKZG010000021.1"/>
</dbReference>
<dbReference type="GO" id="GO:0003677">
    <property type="term" value="F:DNA binding"/>
    <property type="evidence" value="ECO:0007669"/>
    <property type="project" value="UniProtKB-KW"/>
</dbReference>
<dbReference type="EMBL" id="JAAKZG010000021">
    <property type="protein sequence ID" value="NGN44913.1"/>
    <property type="molecule type" value="Genomic_DNA"/>
</dbReference>
<sequence length="108" mass="12238">MNTHFAPPIHPGEILREEYLAPLHLKPYTLAKRLNVPRTRIERLVAEHTPVTPDTALRLGRFFGTTPQFWMNMQAGFDIAVEAKAKMADLEKIEPLTAENFAEARLSA</sequence>
<dbReference type="InterPro" id="IPR001387">
    <property type="entry name" value="Cro/C1-type_HTH"/>
</dbReference>
<name>A0A7C9REU5_9HYPH</name>
<protein>
    <submittedName>
        <fullName evidence="3">HigA family addiction module antidote protein</fullName>
    </submittedName>
</protein>
<dbReference type="NCBIfam" id="TIGR02607">
    <property type="entry name" value="antidote_HigA"/>
    <property type="match status" value="1"/>
</dbReference>
<keyword evidence="1" id="KW-0238">DNA-binding</keyword>
<dbReference type="PANTHER" id="PTHR36924:SF1">
    <property type="entry name" value="ANTITOXIN HIGA-1"/>
    <property type="match status" value="1"/>
</dbReference>
<dbReference type="InterPro" id="IPR013430">
    <property type="entry name" value="Toxin_antidote_HigA"/>
</dbReference>
<organism evidence="3 4">
    <name type="scientific">Mesorhizobium zhangyense</name>
    <dbReference type="NCBI Taxonomy" id="1776730"/>
    <lineage>
        <taxon>Bacteria</taxon>
        <taxon>Pseudomonadati</taxon>
        <taxon>Pseudomonadota</taxon>
        <taxon>Alphaproteobacteria</taxon>
        <taxon>Hyphomicrobiales</taxon>
        <taxon>Phyllobacteriaceae</taxon>
        <taxon>Mesorhizobium</taxon>
    </lineage>
</organism>
<dbReference type="SUPFAM" id="SSF47413">
    <property type="entry name" value="lambda repressor-like DNA-binding domains"/>
    <property type="match status" value="1"/>
</dbReference>
<dbReference type="AlphaFoldDB" id="A0A7C9REU5"/>
<reference evidence="3 4" key="1">
    <citation type="submission" date="2020-02" db="EMBL/GenBank/DDBJ databases">
        <title>Genome sequence of the type strain CGMCC 1.15528 of Mesorhizobium zhangyense.</title>
        <authorList>
            <person name="Gao J."/>
            <person name="Sun J."/>
        </authorList>
    </citation>
    <scope>NUCLEOTIDE SEQUENCE [LARGE SCALE GENOMIC DNA]</scope>
    <source>
        <strain evidence="3 4">CGMCC 1.15528</strain>
    </source>
</reference>
<evidence type="ECO:0000259" key="2">
    <source>
        <dbReference type="PROSITE" id="PS50943"/>
    </source>
</evidence>
<dbReference type="Gene3D" id="1.10.260.40">
    <property type="entry name" value="lambda repressor-like DNA-binding domains"/>
    <property type="match status" value="1"/>
</dbReference>
<proteinExistence type="predicted"/>
<evidence type="ECO:0000313" key="4">
    <source>
        <dbReference type="Proteomes" id="UP000481252"/>
    </source>
</evidence>
<feature type="domain" description="HTH cro/C1-type" evidence="2">
    <location>
        <begin position="30"/>
        <end position="70"/>
    </location>
</feature>
<dbReference type="PANTHER" id="PTHR36924">
    <property type="entry name" value="ANTITOXIN HIGA-1"/>
    <property type="match status" value="1"/>
</dbReference>